<sequence>MKKSLTGRTGSVDLVEVRDDCKSLIDDRSNESDEETSIEQKSAPRAREKGTRCRANWDK</sequence>
<proteinExistence type="predicted"/>
<comment type="caution">
    <text evidence="2">The sequence shown here is derived from an EMBL/GenBank/DDBJ whole genome shotgun (WGS) entry which is preliminary data.</text>
</comment>
<evidence type="ECO:0000256" key="1">
    <source>
        <dbReference type="SAM" id="MobiDB-lite"/>
    </source>
</evidence>
<name>A0ABQ3TJI3_9ACTN</name>
<protein>
    <submittedName>
        <fullName evidence="2">Uncharacterized protein</fullName>
    </submittedName>
</protein>
<gene>
    <name evidence="2" type="ORF">Sspor_60730</name>
</gene>
<evidence type="ECO:0000313" key="3">
    <source>
        <dbReference type="Proteomes" id="UP000608522"/>
    </source>
</evidence>
<evidence type="ECO:0000313" key="2">
    <source>
        <dbReference type="EMBL" id="GHI80512.1"/>
    </source>
</evidence>
<accession>A0ABQ3TJI3</accession>
<keyword evidence="3" id="KW-1185">Reference proteome</keyword>
<reference evidence="3" key="1">
    <citation type="submission" date="2023-07" db="EMBL/GenBank/DDBJ databases">
        <title>Whole genome shotgun sequence of Streptomyces spororaveus NBRC 15456.</title>
        <authorList>
            <person name="Komaki H."/>
            <person name="Tamura T."/>
        </authorList>
    </citation>
    <scope>NUCLEOTIDE SEQUENCE [LARGE SCALE GENOMIC DNA]</scope>
    <source>
        <strain evidence="3">NBRC 15456</strain>
    </source>
</reference>
<dbReference type="Proteomes" id="UP000608522">
    <property type="component" value="Unassembled WGS sequence"/>
</dbReference>
<feature type="region of interest" description="Disordered" evidence="1">
    <location>
        <begin position="25"/>
        <end position="59"/>
    </location>
</feature>
<dbReference type="RefSeq" id="WP_202201860.1">
    <property type="nucleotide sequence ID" value="NZ_BAAATO010000029.1"/>
</dbReference>
<organism evidence="2 3">
    <name type="scientific">Streptomyces spororaveus</name>
    <dbReference type="NCBI Taxonomy" id="284039"/>
    <lineage>
        <taxon>Bacteria</taxon>
        <taxon>Bacillati</taxon>
        <taxon>Actinomycetota</taxon>
        <taxon>Actinomycetes</taxon>
        <taxon>Kitasatosporales</taxon>
        <taxon>Streptomycetaceae</taxon>
        <taxon>Streptomyces</taxon>
    </lineage>
</organism>
<dbReference type="EMBL" id="BNED01000005">
    <property type="protein sequence ID" value="GHI80512.1"/>
    <property type="molecule type" value="Genomic_DNA"/>
</dbReference>
<feature type="compositionally biased region" description="Basic and acidic residues" evidence="1">
    <location>
        <begin position="45"/>
        <end position="59"/>
    </location>
</feature>